<evidence type="ECO:0000256" key="3">
    <source>
        <dbReference type="ARBA" id="ARBA00022989"/>
    </source>
</evidence>
<feature type="transmembrane region" description="Helical" evidence="5">
    <location>
        <begin position="257"/>
        <end position="280"/>
    </location>
</feature>
<gene>
    <name evidence="7" type="ORF">SSLN_LOCUS15062</name>
</gene>
<feature type="transmembrane region" description="Helical" evidence="5">
    <location>
        <begin position="20"/>
        <end position="47"/>
    </location>
</feature>
<protein>
    <submittedName>
        <fullName evidence="9">G_PROTEIN_RECEP_F1_2 domain-containing protein</fullName>
    </submittedName>
</protein>
<dbReference type="GO" id="GO:0004930">
    <property type="term" value="F:G protein-coupled receptor activity"/>
    <property type="evidence" value="ECO:0007669"/>
    <property type="project" value="InterPro"/>
</dbReference>
<proteinExistence type="predicted"/>
<sequence length="397" mass="45647">MLKKTWPGGPTNGAFLDYNRFTLLSVVGLPVCAVGVVTSTLSICLFCRDRKTPRNTRKLLIITSLVDVQFLLFSMLYLQPLTFCRMGFSWKHFFKSPGYILPIFSLVNILESLRNWLVVVIGVERFLLVCFPFRGKLWLNGNTTNCLIAACFGFAIVVRLPLIAYLSIENAGTKWSRVVSWLYQMHSFTDSILVTVIPLIILIFCSLRIGRGLRQSDRFRREQTEQHVRYTAPSESNRARTSSTCSVVRRVKLTRGLLIVIVTFTLFMLPMVPVSIIQIISHHFFPSSCVYYVTLHICSFVAALGSQLNSMANFFIYIFYWRKYRRMLHRMLACEYTKRVRRQENELKLNIGRPLKGDPVFARRKNEPKISPLAQKLEWSLSDIPKAVDIPHDGLNA</sequence>
<dbReference type="PANTHER" id="PTHR46641:SF2">
    <property type="entry name" value="FMRFAMIDE RECEPTOR"/>
    <property type="match status" value="1"/>
</dbReference>
<keyword evidence="2 5" id="KW-0812">Transmembrane</keyword>
<reference evidence="7 8" key="2">
    <citation type="submission" date="2018-11" db="EMBL/GenBank/DDBJ databases">
        <authorList>
            <consortium name="Pathogen Informatics"/>
        </authorList>
    </citation>
    <scope>NUCLEOTIDE SEQUENCE [LARGE SCALE GENOMIC DNA]</scope>
    <source>
        <strain evidence="7 8">NST_G2</strain>
    </source>
</reference>
<feature type="transmembrane region" description="Helical" evidence="5">
    <location>
        <begin position="146"/>
        <end position="168"/>
    </location>
</feature>
<evidence type="ECO:0000313" key="9">
    <source>
        <dbReference type="WBParaSite" id="SSLN_0001562601-mRNA-1"/>
    </source>
</evidence>
<dbReference type="WBParaSite" id="SSLN_0001562601-mRNA-1">
    <property type="protein sequence ID" value="SSLN_0001562601-mRNA-1"/>
    <property type="gene ID" value="SSLN_0001562601"/>
</dbReference>
<reference evidence="9" key="1">
    <citation type="submission" date="2016-06" db="UniProtKB">
        <authorList>
            <consortium name="WormBaseParasite"/>
        </authorList>
    </citation>
    <scope>IDENTIFICATION</scope>
</reference>
<dbReference type="Gene3D" id="1.20.1070.10">
    <property type="entry name" value="Rhodopsin 7-helix transmembrane proteins"/>
    <property type="match status" value="1"/>
</dbReference>
<dbReference type="Pfam" id="PF00001">
    <property type="entry name" value="7tm_1"/>
    <property type="match status" value="1"/>
</dbReference>
<dbReference type="InterPro" id="IPR000276">
    <property type="entry name" value="GPCR_Rhodpsn"/>
</dbReference>
<evidence type="ECO:0000256" key="5">
    <source>
        <dbReference type="SAM" id="Phobius"/>
    </source>
</evidence>
<evidence type="ECO:0000259" key="6">
    <source>
        <dbReference type="PROSITE" id="PS50262"/>
    </source>
</evidence>
<keyword evidence="3 5" id="KW-1133">Transmembrane helix</keyword>
<dbReference type="PROSITE" id="PS50262">
    <property type="entry name" value="G_PROTEIN_RECEP_F1_2"/>
    <property type="match status" value="1"/>
</dbReference>
<comment type="subcellular location">
    <subcellularLocation>
        <location evidence="1">Membrane</location>
    </subcellularLocation>
</comment>
<feature type="transmembrane region" description="Helical" evidence="5">
    <location>
        <begin position="292"/>
        <end position="321"/>
    </location>
</feature>
<dbReference type="GO" id="GO:0016020">
    <property type="term" value="C:membrane"/>
    <property type="evidence" value="ECO:0007669"/>
    <property type="project" value="UniProtKB-SubCell"/>
</dbReference>
<dbReference type="STRING" id="70667.A0A183TF14"/>
<feature type="domain" description="G-protein coupled receptors family 1 profile" evidence="6">
    <location>
        <begin position="38"/>
        <end position="317"/>
    </location>
</feature>
<keyword evidence="4 5" id="KW-0472">Membrane</keyword>
<name>A0A183TF14_SCHSO</name>
<evidence type="ECO:0000313" key="8">
    <source>
        <dbReference type="Proteomes" id="UP000275846"/>
    </source>
</evidence>
<dbReference type="Proteomes" id="UP000275846">
    <property type="component" value="Unassembled WGS sequence"/>
</dbReference>
<dbReference type="PANTHER" id="PTHR46641">
    <property type="entry name" value="FMRFAMIDE RECEPTOR-RELATED"/>
    <property type="match status" value="1"/>
</dbReference>
<dbReference type="OrthoDB" id="6263067at2759"/>
<dbReference type="EMBL" id="UYSU01039563">
    <property type="protein sequence ID" value="VDM01448.1"/>
    <property type="molecule type" value="Genomic_DNA"/>
</dbReference>
<feature type="transmembrane region" description="Helical" evidence="5">
    <location>
        <begin position="188"/>
        <end position="210"/>
    </location>
</feature>
<evidence type="ECO:0000256" key="1">
    <source>
        <dbReference type="ARBA" id="ARBA00004370"/>
    </source>
</evidence>
<dbReference type="AlphaFoldDB" id="A0A183TF14"/>
<evidence type="ECO:0000313" key="7">
    <source>
        <dbReference type="EMBL" id="VDM01448.1"/>
    </source>
</evidence>
<evidence type="ECO:0000256" key="2">
    <source>
        <dbReference type="ARBA" id="ARBA00022692"/>
    </source>
</evidence>
<evidence type="ECO:0000256" key="4">
    <source>
        <dbReference type="ARBA" id="ARBA00023136"/>
    </source>
</evidence>
<dbReference type="InterPro" id="IPR052954">
    <property type="entry name" value="GPCR-Ligand_Int"/>
</dbReference>
<dbReference type="InterPro" id="IPR017452">
    <property type="entry name" value="GPCR_Rhodpsn_7TM"/>
</dbReference>
<accession>A0A183TF14</accession>
<keyword evidence="8" id="KW-1185">Reference proteome</keyword>
<dbReference type="SUPFAM" id="SSF81321">
    <property type="entry name" value="Family A G protein-coupled receptor-like"/>
    <property type="match status" value="1"/>
</dbReference>
<feature type="transmembrane region" description="Helical" evidence="5">
    <location>
        <begin position="59"/>
        <end position="78"/>
    </location>
</feature>
<organism evidence="9">
    <name type="scientific">Schistocephalus solidus</name>
    <name type="common">Tapeworm</name>
    <dbReference type="NCBI Taxonomy" id="70667"/>
    <lineage>
        <taxon>Eukaryota</taxon>
        <taxon>Metazoa</taxon>
        <taxon>Spiralia</taxon>
        <taxon>Lophotrochozoa</taxon>
        <taxon>Platyhelminthes</taxon>
        <taxon>Cestoda</taxon>
        <taxon>Eucestoda</taxon>
        <taxon>Diphyllobothriidea</taxon>
        <taxon>Diphyllobothriidae</taxon>
        <taxon>Schistocephalus</taxon>
    </lineage>
</organism>